<proteinExistence type="predicted"/>
<evidence type="ECO:0000256" key="3">
    <source>
        <dbReference type="ARBA" id="ARBA00022737"/>
    </source>
</evidence>
<dbReference type="PROSITE" id="PS00232">
    <property type="entry name" value="CADHERIN_1"/>
    <property type="match status" value="1"/>
</dbReference>
<evidence type="ECO:0000256" key="9">
    <source>
        <dbReference type="SAM" id="Phobius"/>
    </source>
</evidence>
<reference evidence="11 12" key="1">
    <citation type="submission" date="2024-11" db="EMBL/GenBank/DDBJ databases">
        <title>Adaptive evolution of stress response genes in parasites aligns with host niche diversity.</title>
        <authorList>
            <person name="Hahn C."/>
            <person name="Resl P."/>
        </authorList>
    </citation>
    <scope>NUCLEOTIDE SEQUENCE [LARGE SCALE GENOMIC DNA]</scope>
    <source>
        <strain evidence="11">EGGRZ-B1_66</strain>
        <tissue evidence="11">Body</tissue>
    </source>
</reference>
<dbReference type="CDD" id="cd11304">
    <property type="entry name" value="Cadherin_repeat"/>
    <property type="match status" value="3"/>
</dbReference>
<evidence type="ECO:0000256" key="8">
    <source>
        <dbReference type="PROSITE-ProRule" id="PRU00043"/>
    </source>
</evidence>
<dbReference type="Proteomes" id="UP001626550">
    <property type="component" value="Unassembled WGS sequence"/>
</dbReference>
<dbReference type="SMART" id="SM00112">
    <property type="entry name" value="CA"/>
    <property type="match status" value="2"/>
</dbReference>
<evidence type="ECO:0000313" key="11">
    <source>
        <dbReference type="EMBL" id="KAL3308179.1"/>
    </source>
</evidence>
<evidence type="ECO:0000256" key="6">
    <source>
        <dbReference type="ARBA" id="ARBA00023136"/>
    </source>
</evidence>
<keyword evidence="3" id="KW-0677">Repeat</keyword>
<evidence type="ECO:0000256" key="4">
    <source>
        <dbReference type="ARBA" id="ARBA00022837"/>
    </source>
</evidence>
<keyword evidence="6 9" id="KW-0472">Membrane</keyword>
<dbReference type="PRINTS" id="PR00205">
    <property type="entry name" value="CADHERIN"/>
</dbReference>
<dbReference type="FunFam" id="2.60.40.60:FF:000092">
    <property type="entry name" value="Protocadherin 8"/>
    <property type="match status" value="1"/>
</dbReference>
<organism evidence="11 12">
    <name type="scientific">Cichlidogyrus casuarinus</name>
    <dbReference type="NCBI Taxonomy" id="1844966"/>
    <lineage>
        <taxon>Eukaryota</taxon>
        <taxon>Metazoa</taxon>
        <taxon>Spiralia</taxon>
        <taxon>Lophotrochozoa</taxon>
        <taxon>Platyhelminthes</taxon>
        <taxon>Monogenea</taxon>
        <taxon>Monopisthocotylea</taxon>
        <taxon>Dactylogyridea</taxon>
        <taxon>Ancyrocephalidae</taxon>
        <taxon>Cichlidogyrus</taxon>
    </lineage>
</organism>
<dbReference type="InterPro" id="IPR020894">
    <property type="entry name" value="Cadherin_CS"/>
</dbReference>
<keyword evidence="7" id="KW-0325">Glycoprotein</keyword>
<dbReference type="SUPFAM" id="SSF49313">
    <property type="entry name" value="Cadherin-like"/>
    <property type="match status" value="3"/>
</dbReference>
<dbReference type="InterPro" id="IPR002126">
    <property type="entry name" value="Cadherin-like_dom"/>
</dbReference>
<comment type="caution">
    <text evidence="11">The sequence shown here is derived from an EMBL/GenBank/DDBJ whole genome shotgun (WGS) entry which is preliminary data.</text>
</comment>
<dbReference type="EMBL" id="JBJKFK010005703">
    <property type="protein sequence ID" value="KAL3308179.1"/>
    <property type="molecule type" value="Genomic_DNA"/>
</dbReference>
<dbReference type="AlphaFoldDB" id="A0ABD2PLH3"/>
<dbReference type="InterPro" id="IPR050174">
    <property type="entry name" value="Protocadherin/Cadherin-CA"/>
</dbReference>
<dbReference type="Gene3D" id="2.60.40.60">
    <property type="entry name" value="Cadherins"/>
    <property type="match status" value="3"/>
</dbReference>
<sequence>MQLDREQIASVALTVLVTDADEGPINTATTSVLMTIEDENDNPPTFLNPQPLNSVFKHQSLGQVDSINKWLEEDSSDAFTILENARPGTALTGVLRAEDPDIGANGEIDFFINATYALRKDLSLVPGKITASSNLHPLKETETFQIANRNSIVTKRKLDREDIALYVLMMVAQDRGHPKMSTTSMLRVQVLDVNDNAPEWILPSETTKFVNITTSMEIGQQATQLRARDLDAGENGRVEFQLLDARGDPVQGISLEKGMPGIGELDSSNSNTNSDSTGSFKGYRHGPLYLNGSTGTIWVAGPLKEGPLNLHLRAYDNGSTSRSSETWLQINVNYDPAASALAWLFGNNTINVTIILVMIAITALISLVLIIAIVCVRKKPARHLQNAMTHNDQFSNMMDYYTATQGTPGLSVIGTGPRMIPTAAGYYLDESGSKELLAEAVNAPWNLDPKYCYAVEGEAPPVSYGAMMCSPSDTTSLLFSPASAQNALAPSRAGYYDDEFASQPPDFLLPASVAAGTGPMHTFG</sequence>
<name>A0ABD2PLH3_9PLAT</name>
<dbReference type="PANTHER" id="PTHR24028:SF328">
    <property type="entry name" value="CADHERIN-3"/>
    <property type="match status" value="1"/>
</dbReference>
<feature type="domain" description="Cadherin" evidence="10">
    <location>
        <begin position="73"/>
        <end position="200"/>
    </location>
</feature>
<evidence type="ECO:0000313" key="12">
    <source>
        <dbReference type="Proteomes" id="UP001626550"/>
    </source>
</evidence>
<feature type="non-terminal residue" evidence="11">
    <location>
        <position position="524"/>
    </location>
</feature>
<keyword evidence="4 8" id="KW-0106">Calcium</keyword>
<evidence type="ECO:0000256" key="2">
    <source>
        <dbReference type="ARBA" id="ARBA00022692"/>
    </source>
</evidence>
<dbReference type="Pfam" id="PF00028">
    <property type="entry name" value="Cadherin"/>
    <property type="match status" value="1"/>
</dbReference>
<protein>
    <recommendedName>
        <fullName evidence="10">Cadherin domain-containing protein</fullName>
    </recommendedName>
</protein>
<accession>A0ABD2PLH3</accession>
<evidence type="ECO:0000256" key="1">
    <source>
        <dbReference type="ARBA" id="ARBA00004167"/>
    </source>
</evidence>
<evidence type="ECO:0000259" key="10">
    <source>
        <dbReference type="PROSITE" id="PS50268"/>
    </source>
</evidence>
<dbReference type="PROSITE" id="PS50268">
    <property type="entry name" value="CADHERIN_2"/>
    <property type="match status" value="2"/>
</dbReference>
<gene>
    <name evidence="11" type="ORF">Ciccas_013293</name>
</gene>
<evidence type="ECO:0000256" key="7">
    <source>
        <dbReference type="ARBA" id="ARBA00023180"/>
    </source>
</evidence>
<comment type="subcellular location">
    <subcellularLocation>
        <location evidence="1">Membrane</location>
        <topology evidence="1">Single-pass membrane protein</topology>
    </subcellularLocation>
</comment>
<dbReference type="GO" id="GO:0016020">
    <property type="term" value="C:membrane"/>
    <property type="evidence" value="ECO:0007669"/>
    <property type="project" value="UniProtKB-SubCell"/>
</dbReference>
<feature type="domain" description="Cadherin" evidence="10">
    <location>
        <begin position="3"/>
        <end position="46"/>
    </location>
</feature>
<dbReference type="PANTHER" id="PTHR24028">
    <property type="entry name" value="CADHERIN-87A"/>
    <property type="match status" value="1"/>
</dbReference>
<keyword evidence="2 9" id="KW-0812">Transmembrane</keyword>
<evidence type="ECO:0000256" key="5">
    <source>
        <dbReference type="ARBA" id="ARBA00022989"/>
    </source>
</evidence>
<feature type="transmembrane region" description="Helical" evidence="9">
    <location>
        <begin position="354"/>
        <end position="376"/>
    </location>
</feature>
<keyword evidence="12" id="KW-1185">Reference proteome</keyword>
<dbReference type="InterPro" id="IPR015919">
    <property type="entry name" value="Cadherin-like_sf"/>
</dbReference>
<dbReference type="GO" id="GO:0005509">
    <property type="term" value="F:calcium ion binding"/>
    <property type="evidence" value="ECO:0007669"/>
    <property type="project" value="UniProtKB-UniRule"/>
</dbReference>
<keyword evidence="5 9" id="KW-1133">Transmembrane helix</keyword>